<keyword evidence="2" id="KW-1185">Reference proteome</keyword>
<accession>A0AAD5MNP5</accession>
<comment type="caution">
    <text evidence="1">The sequence shown here is derived from an EMBL/GenBank/DDBJ whole genome shotgun (WGS) entry which is preliminary data.</text>
</comment>
<name>A0AAD5MNP5_PARTN</name>
<reference evidence="1" key="1">
    <citation type="submission" date="2021-06" db="EMBL/GenBank/DDBJ databases">
        <title>Parelaphostrongylus tenuis whole genome reference sequence.</title>
        <authorList>
            <person name="Garwood T.J."/>
            <person name="Larsen P.A."/>
            <person name="Fountain-Jones N.M."/>
            <person name="Garbe J.R."/>
            <person name="Macchietto M.G."/>
            <person name="Kania S.A."/>
            <person name="Gerhold R.W."/>
            <person name="Richards J.E."/>
            <person name="Wolf T.M."/>
        </authorList>
    </citation>
    <scope>NUCLEOTIDE SEQUENCE</scope>
    <source>
        <strain evidence="1">MNPRO001-30</strain>
        <tissue evidence="1">Meninges</tissue>
    </source>
</reference>
<evidence type="ECO:0000313" key="1">
    <source>
        <dbReference type="EMBL" id="KAJ1359118.1"/>
    </source>
</evidence>
<sequence length="65" mass="7413">MSVDSADETIAYSGYDNDMIKRKDATVKAWATAKLAEEVQLVEVRRPFPHGSFRLTYMRCSLKSQ</sequence>
<dbReference type="EMBL" id="JAHQIW010003548">
    <property type="protein sequence ID" value="KAJ1359118.1"/>
    <property type="molecule type" value="Genomic_DNA"/>
</dbReference>
<dbReference type="AlphaFoldDB" id="A0AAD5MNP5"/>
<dbReference type="Proteomes" id="UP001196413">
    <property type="component" value="Unassembled WGS sequence"/>
</dbReference>
<proteinExistence type="predicted"/>
<protein>
    <submittedName>
        <fullName evidence="1">Uncharacterized protein</fullName>
    </submittedName>
</protein>
<gene>
    <name evidence="1" type="ORF">KIN20_017763</name>
</gene>
<organism evidence="1 2">
    <name type="scientific">Parelaphostrongylus tenuis</name>
    <name type="common">Meningeal worm</name>
    <dbReference type="NCBI Taxonomy" id="148309"/>
    <lineage>
        <taxon>Eukaryota</taxon>
        <taxon>Metazoa</taxon>
        <taxon>Ecdysozoa</taxon>
        <taxon>Nematoda</taxon>
        <taxon>Chromadorea</taxon>
        <taxon>Rhabditida</taxon>
        <taxon>Rhabditina</taxon>
        <taxon>Rhabditomorpha</taxon>
        <taxon>Strongyloidea</taxon>
        <taxon>Metastrongylidae</taxon>
        <taxon>Parelaphostrongylus</taxon>
    </lineage>
</organism>
<evidence type="ECO:0000313" key="2">
    <source>
        <dbReference type="Proteomes" id="UP001196413"/>
    </source>
</evidence>